<protein>
    <recommendedName>
        <fullName evidence="2">Bis(5'-nucleosyl)-tetraphosphatase [asymmetrical]</fullName>
    </recommendedName>
    <alternativeName>
        <fullName evidence="5">Diadenosine 5',5'''-P1,P4-tetraphosphate asymmetrical hydrolase</fullName>
    </alternativeName>
</protein>
<dbReference type="PANTHER" id="PTHR21340:SF0">
    <property type="entry name" value="BIS(5'-NUCLEOSYL)-TETRAPHOSPHATASE [ASYMMETRICAL]"/>
    <property type="match status" value="1"/>
</dbReference>
<dbReference type="GO" id="GO:0006167">
    <property type="term" value="P:AMP biosynthetic process"/>
    <property type="evidence" value="ECO:0007669"/>
    <property type="project" value="TreeGrafter"/>
</dbReference>
<sequence length="136" mass="15804">MEKSCGVVLLNSNQVLLLQHPDTTISGHWDFPKGHVEKGEDEIQTALRELKEETGIDKVKIIDDFHHLISYNLLRGEETILKEVVFFLGITNQEKVSISSEHQSFVWLQYESAYERLTYDNAKKTLKKAFDFYKKT</sequence>
<evidence type="ECO:0000313" key="7">
    <source>
        <dbReference type="EMBL" id="SVE13878.1"/>
    </source>
</evidence>
<gene>
    <name evidence="7" type="ORF">METZ01_LOCUS466732</name>
</gene>
<dbReference type="CDD" id="cd03428">
    <property type="entry name" value="NUDIX_Ap4A_Nudt2"/>
    <property type="match status" value="1"/>
</dbReference>
<evidence type="ECO:0000256" key="1">
    <source>
        <dbReference type="ARBA" id="ARBA00005582"/>
    </source>
</evidence>
<evidence type="ECO:0000256" key="4">
    <source>
        <dbReference type="ARBA" id="ARBA00022801"/>
    </source>
</evidence>
<evidence type="ECO:0000259" key="6">
    <source>
        <dbReference type="PROSITE" id="PS51462"/>
    </source>
</evidence>
<dbReference type="PROSITE" id="PS00893">
    <property type="entry name" value="NUDIX_BOX"/>
    <property type="match status" value="1"/>
</dbReference>
<dbReference type="SUPFAM" id="SSF55811">
    <property type="entry name" value="Nudix"/>
    <property type="match status" value="1"/>
</dbReference>
<dbReference type="EMBL" id="UINC01196740">
    <property type="protein sequence ID" value="SVE13878.1"/>
    <property type="molecule type" value="Genomic_DNA"/>
</dbReference>
<dbReference type="InterPro" id="IPR051325">
    <property type="entry name" value="Nudix_hydrolase_domain"/>
</dbReference>
<dbReference type="InterPro" id="IPR015797">
    <property type="entry name" value="NUDIX_hydrolase-like_dom_sf"/>
</dbReference>
<dbReference type="InterPro" id="IPR003565">
    <property type="entry name" value="Tetra_PHTase"/>
</dbReference>
<dbReference type="GO" id="GO:0006754">
    <property type="term" value="P:ATP biosynthetic process"/>
    <property type="evidence" value="ECO:0007669"/>
    <property type="project" value="TreeGrafter"/>
</dbReference>
<accession>A0A383B395</accession>
<dbReference type="PRINTS" id="PR00502">
    <property type="entry name" value="NUDIXFAMILY"/>
</dbReference>
<proteinExistence type="inferred from homology"/>
<name>A0A383B395_9ZZZZ</name>
<dbReference type="GO" id="GO:0000166">
    <property type="term" value="F:nucleotide binding"/>
    <property type="evidence" value="ECO:0007669"/>
    <property type="project" value="UniProtKB-KW"/>
</dbReference>
<dbReference type="AlphaFoldDB" id="A0A383B395"/>
<comment type="similarity">
    <text evidence="1">Belongs to the Nudix hydrolase family.</text>
</comment>
<keyword evidence="4" id="KW-0378">Hydrolase</keyword>
<dbReference type="GO" id="GO:0004081">
    <property type="term" value="F:bis(5'-nucleosyl)-tetraphosphatase (asymmetrical) activity"/>
    <property type="evidence" value="ECO:0007669"/>
    <property type="project" value="TreeGrafter"/>
</dbReference>
<keyword evidence="3" id="KW-0547">Nucleotide-binding</keyword>
<feature type="domain" description="Nudix hydrolase" evidence="6">
    <location>
        <begin position="1"/>
        <end position="130"/>
    </location>
</feature>
<dbReference type="PROSITE" id="PS51462">
    <property type="entry name" value="NUDIX"/>
    <property type="match status" value="1"/>
</dbReference>
<dbReference type="PANTHER" id="PTHR21340">
    <property type="entry name" value="DIADENOSINE 5,5-P1,P4-TETRAPHOSPHATE PYROPHOSPHOHYDROLASE MUTT"/>
    <property type="match status" value="1"/>
</dbReference>
<evidence type="ECO:0000256" key="2">
    <source>
        <dbReference type="ARBA" id="ARBA00018911"/>
    </source>
</evidence>
<dbReference type="Pfam" id="PF00293">
    <property type="entry name" value="NUDIX"/>
    <property type="match status" value="1"/>
</dbReference>
<dbReference type="Gene3D" id="3.90.79.10">
    <property type="entry name" value="Nucleoside Triphosphate Pyrophosphohydrolase"/>
    <property type="match status" value="1"/>
</dbReference>
<evidence type="ECO:0000256" key="5">
    <source>
        <dbReference type="ARBA" id="ARBA00032644"/>
    </source>
</evidence>
<dbReference type="InterPro" id="IPR020476">
    <property type="entry name" value="Nudix_hydrolase"/>
</dbReference>
<evidence type="ECO:0000256" key="3">
    <source>
        <dbReference type="ARBA" id="ARBA00022741"/>
    </source>
</evidence>
<organism evidence="7">
    <name type="scientific">marine metagenome</name>
    <dbReference type="NCBI Taxonomy" id="408172"/>
    <lineage>
        <taxon>unclassified sequences</taxon>
        <taxon>metagenomes</taxon>
        <taxon>ecological metagenomes</taxon>
    </lineage>
</organism>
<reference evidence="7" key="1">
    <citation type="submission" date="2018-05" db="EMBL/GenBank/DDBJ databases">
        <authorList>
            <person name="Lanie J.A."/>
            <person name="Ng W.-L."/>
            <person name="Kazmierczak K.M."/>
            <person name="Andrzejewski T.M."/>
            <person name="Davidsen T.M."/>
            <person name="Wayne K.J."/>
            <person name="Tettelin H."/>
            <person name="Glass J.I."/>
            <person name="Rusch D."/>
            <person name="Podicherti R."/>
            <person name="Tsui H.-C.T."/>
            <person name="Winkler M.E."/>
        </authorList>
    </citation>
    <scope>NUCLEOTIDE SEQUENCE</scope>
</reference>
<dbReference type="InterPro" id="IPR000086">
    <property type="entry name" value="NUDIX_hydrolase_dom"/>
</dbReference>
<dbReference type="InterPro" id="IPR020084">
    <property type="entry name" value="NUDIX_hydrolase_CS"/>
</dbReference>